<evidence type="ECO:0000313" key="11">
    <source>
        <dbReference type="Proteomes" id="UP001189122"/>
    </source>
</evidence>
<evidence type="ECO:0000256" key="7">
    <source>
        <dbReference type="ARBA" id="ARBA00023315"/>
    </source>
</evidence>
<comment type="catalytic activity">
    <reaction evidence="8">
        <text>L-cysteinyl-[protein] + hexadecanoyl-CoA = S-hexadecanoyl-L-cysteinyl-[protein] + CoA</text>
        <dbReference type="Rhea" id="RHEA:36683"/>
        <dbReference type="Rhea" id="RHEA-COMP:10131"/>
        <dbReference type="Rhea" id="RHEA-COMP:11032"/>
        <dbReference type="ChEBI" id="CHEBI:29950"/>
        <dbReference type="ChEBI" id="CHEBI:57287"/>
        <dbReference type="ChEBI" id="CHEBI:57379"/>
        <dbReference type="ChEBI" id="CHEBI:74151"/>
        <dbReference type="EC" id="2.3.1.225"/>
    </reaction>
</comment>
<dbReference type="InterPro" id="IPR039859">
    <property type="entry name" value="PFA4/ZDH16/20/ERF2-like"/>
</dbReference>
<protein>
    <recommendedName>
        <fullName evidence="8">S-acyltransferase</fullName>
        <ecNumber evidence="8">2.3.1.225</ecNumber>
    </recommendedName>
    <alternativeName>
        <fullName evidence="8">Palmitoyltransferase</fullName>
    </alternativeName>
</protein>
<keyword evidence="11" id="KW-1185">Reference proteome</keyword>
<dbReference type="Proteomes" id="UP001189122">
    <property type="component" value="Unassembled WGS sequence"/>
</dbReference>
<dbReference type="PROSITE" id="PS50216">
    <property type="entry name" value="DHHC"/>
    <property type="match status" value="1"/>
</dbReference>
<reference evidence="10 11" key="1">
    <citation type="submission" date="2019-12" db="EMBL/GenBank/DDBJ databases">
        <authorList>
            <person name="Scholz U."/>
            <person name="Mascher M."/>
            <person name="Fiebig A."/>
        </authorList>
    </citation>
    <scope>NUCLEOTIDE SEQUENCE</scope>
</reference>
<keyword evidence="3 8" id="KW-0808">Transferase</keyword>
<evidence type="ECO:0000256" key="3">
    <source>
        <dbReference type="ARBA" id="ARBA00022679"/>
    </source>
</evidence>
<sequence length="296" mass="33827">MVCCRRVNPFRFCSGLRFLGYSMILLVAAVVALSYYAVVVLVLLIWSYVMVVIKDPGSVPENWRPFLDEENVEVGTSGTLSDIIAPELRASSWSSSGRRPDISYCSRCQNNKPPRCHHCSVCQRCVLKMDHHCVWVVNCVGARNYKFFLLFLVYTFLETCVDTIVLLPRFIRFFQDAKIHSISPGNLAVVFLAFVLNLAFALSLLCFLIMHTSLLLSNTTTIEVYEKRQLPRWKYDLGKKKNFEQVFGTHRALWFLPLYSPRICRTFPSSRVSTSRRAPTKTTTVNTRFSLSGHGL</sequence>
<feature type="transmembrane region" description="Helical" evidence="8">
    <location>
        <begin position="147"/>
        <end position="167"/>
    </location>
</feature>
<comment type="domain">
    <text evidence="8">The DHHC domain is required for palmitoyltransferase activity.</text>
</comment>
<evidence type="ECO:0000256" key="6">
    <source>
        <dbReference type="ARBA" id="ARBA00023136"/>
    </source>
</evidence>
<dbReference type="PANTHER" id="PTHR12246">
    <property type="entry name" value="PALMITOYLTRANSFERASE ZDHHC16"/>
    <property type="match status" value="1"/>
</dbReference>
<evidence type="ECO:0000256" key="8">
    <source>
        <dbReference type="RuleBase" id="RU079119"/>
    </source>
</evidence>
<dbReference type="EMBL" id="CACRZD030000007">
    <property type="protein sequence ID" value="CAA6663155.1"/>
    <property type="molecule type" value="Genomic_DNA"/>
</dbReference>
<dbReference type="EMBL" id="LR743594">
    <property type="protein sequence ID" value="CAA2623613.1"/>
    <property type="molecule type" value="Genomic_DNA"/>
</dbReference>
<feature type="domain" description="Palmitoyltransferase DHHC" evidence="9">
    <location>
        <begin position="103"/>
        <end position="227"/>
    </location>
</feature>
<dbReference type="InterPro" id="IPR001594">
    <property type="entry name" value="Palmitoyltrfase_DHHC"/>
</dbReference>
<evidence type="ECO:0000259" key="9">
    <source>
        <dbReference type="Pfam" id="PF01529"/>
    </source>
</evidence>
<evidence type="ECO:0000256" key="4">
    <source>
        <dbReference type="ARBA" id="ARBA00022692"/>
    </source>
</evidence>
<gene>
    <name evidence="10" type="ORF">SI7747_07009540</name>
</gene>
<evidence type="ECO:0000313" key="10">
    <source>
        <dbReference type="EMBL" id="CAA2623613.1"/>
    </source>
</evidence>
<feature type="transmembrane region" description="Helical" evidence="8">
    <location>
        <begin position="21"/>
        <end position="49"/>
    </location>
</feature>
<keyword evidence="5 8" id="KW-1133">Transmembrane helix</keyword>
<comment type="similarity">
    <text evidence="2 8">Belongs to the DHHC palmitoyltransferase family.</text>
</comment>
<name>A0A7I8IYT8_SPIIN</name>
<keyword evidence="4 8" id="KW-0812">Transmembrane</keyword>
<feature type="transmembrane region" description="Helical" evidence="8">
    <location>
        <begin position="187"/>
        <end position="210"/>
    </location>
</feature>
<comment type="subcellular location">
    <subcellularLocation>
        <location evidence="1">Membrane</location>
        <topology evidence="1">Multi-pass membrane protein</topology>
    </subcellularLocation>
</comment>
<keyword evidence="7 8" id="KW-0012">Acyltransferase</keyword>
<evidence type="ECO:0000256" key="2">
    <source>
        <dbReference type="ARBA" id="ARBA00008574"/>
    </source>
</evidence>
<organism evidence="10">
    <name type="scientific">Spirodela intermedia</name>
    <name type="common">Intermediate duckweed</name>
    <dbReference type="NCBI Taxonomy" id="51605"/>
    <lineage>
        <taxon>Eukaryota</taxon>
        <taxon>Viridiplantae</taxon>
        <taxon>Streptophyta</taxon>
        <taxon>Embryophyta</taxon>
        <taxon>Tracheophyta</taxon>
        <taxon>Spermatophyta</taxon>
        <taxon>Magnoliopsida</taxon>
        <taxon>Liliopsida</taxon>
        <taxon>Araceae</taxon>
        <taxon>Lemnoideae</taxon>
        <taxon>Spirodela</taxon>
    </lineage>
</organism>
<dbReference type="GO" id="GO:0016020">
    <property type="term" value="C:membrane"/>
    <property type="evidence" value="ECO:0007669"/>
    <property type="project" value="UniProtKB-SubCell"/>
</dbReference>
<proteinExistence type="inferred from homology"/>
<keyword evidence="6 8" id="KW-0472">Membrane</keyword>
<dbReference type="AlphaFoldDB" id="A0A7I8IYT8"/>
<dbReference type="Pfam" id="PF01529">
    <property type="entry name" value="DHHC"/>
    <property type="match status" value="1"/>
</dbReference>
<dbReference type="EC" id="2.3.1.225" evidence="8"/>
<dbReference type="GO" id="GO:0019706">
    <property type="term" value="F:protein-cysteine S-palmitoyltransferase activity"/>
    <property type="evidence" value="ECO:0007669"/>
    <property type="project" value="UniProtKB-EC"/>
</dbReference>
<evidence type="ECO:0000256" key="1">
    <source>
        <dbReference type="ARBA" id="ARBA00004141"/>
    </source>
</evidence>
<evidence type="ECO:0000256" key="5">
    <source>
        <dbReference type="ARBA" id="ARBA00022989"/>
    </source>
</evidence>
<accession>A0A7I8IYT8</accession>